<name>A0ABR3G3Q3_9PEZI</name>
<sequence>MSSKTAETVSRSSAPATDPVPPASPNHLSPAQSSNFTITRTNFTYLLHQYGGVRPLVSKLMDQYTTQANKTAAANDVLKIAVDLSRELREMIDMLSREIRGNDALDNYGSDWAVSGDEGEGGGRGSVVELEVEIMAAEATTGDVVADWECEVEEEGMAEKSD</sequence>
<dbReference type="EMBL" id="JBBBZM010000516">
    <property type="protein sequence ID" value="KAL0630554.1"/>
    <property type="molecule type" value="Genomic_DNA"/>
</dbReference>
<evidence type="ECO:0000313" key="2">
    <source>
        <dbReference type="EMBL" id="KAL0630554.1"/>
    </source>
</evidence>
<gene>
    <name evidence="2" type="ORF">Q9L58_010600</name>
</gene>
<accession>A0ABR3G3Q3</accession>
<feature type="region of interest" description="Disordered" evidence="1">
    <location>
        <begin position="1"/>
        <end position="33"/>
    </location>
</feature>
<evidence type="ECO:0000256" key="1">
    <source>
        <dbReference type="SAM" id="MobiDB-lite"/>
    </source>
</evidence>
<protein>
    <submittedName>
        <fullName evidence="2">Uncharacterized protein</fullName>
    </submittedName>
</protein>
<evidence type="ECO:0000313" key="3">
    <source>
        <dbReference type="Proteomes" id="UP001447188"/>
    </source>
</evidence>
<dbReference type="Proteomes" id="UP001447188">
    <property type="component" value="Unassembled WGS sequence"/>
</dbReference>
<keyword evidence="3" id="KW-1185">Reference proteome</keyword>
<organism evidence="2 3">
    <name type="scientific">Discina gigas</name>
    <dbReference type="NCBI Taxonomy" id="1032678"/>
    <lineage>
        <taxon>Eukaryota</taxon>
        <taxon>Fungi</taxon>
        <taxon>Dikarya</taxon>
        <taxon>Ascomycota</taxon>
        <taxon>Pezizomycotina</taxon>
        <taxon>Pezizomycetes</taxon>
        <taxon>Pezizales</taxon>
        <taxon>Discinaceae</taxon>
        <taxon>Discina</taxon>
    </lineage>
</organism>
<comment type="caution">
    <text evidence="2">The sequence shown here is derived from an EMBL/GenBank/DDBJ whole genome shotgun (WGS) entry which is preliminary data.</text>
</comment>
<reference evidence="2 3" key="1">
    <citation type="submission" date="2024-02" db="EMBL/GenBank/DDBJ databases">
        <title>Discinaceae phylogenomics.</title>
        <authorList>
            <person name="Dirks A.C."/>
            <person name="James T.Y."/>
        </authorList>
    </citation>
    <scope>NUCLEOTIDE SEQUENCE [LARGE SCALE GENOMIC DNA]</scope>
    <source>
        <strain evidence="2 3">ACD0624</strain>
    </source>
</reference>
<proteinExistence type="predicted"/>
<feature type="compositionally biased region" description="Polar residues" evidence="1">
    <location>
        <begin position="1"/>
        <end position="15"/>
    </location>
</feature>